<dbReference type="EMBL" id="KV423990">
    <property type="protein sequence ID" value="KZT55687.1"/>
    <property type="molecule type" value="Genomic_DNA"/>
</dbReference>
<protein>
    <submittedName>
        <fullName evidence="2">Uncharacterized protein</fullName>
    </submittedName>
</protein>
<dbReference type="Proteomes" id="UP000076842">
    <property type="component" value="Unassembled WGS sequence"/>
</dbReference>
<dbReference type="InParanoid" id="A0A165EWU6"/>
<dbReference type="AlphaFoldDB" id="A0A165EWU6"/>
<feature type="compositionally biased region" description="Polar residues" evidence="1">
    <location>
        <begin position="193"/>
        <end position="203"/>
    </location>
</feature>
<keyword evidence="3" id="KW-1185">Reference proteome</keyword>
<feature type="compositionally biased region" description="Acidic residues" evidence="1">
    <location>
        <begin position="182"/>
        <end position="192"/>
    </location>
</feature>
<sequence length="868" mass="96280">MAKKIIDSIIKNDLQKYDLLTSKMVDLMGEPWLSSVCSLLDRSARSGSFPLDSVTPGLRRLMGAAWFAQLSELLCKSAILSPELDEGRSFDPGYEIASMSFSDDEESGLVPHDMVIVGSDVRLRNLVTPALDGVLDTLQDVHRILSSSAGPSVNLTQKTTSLASSIPPPVKRRKLHHVESGDPLDEVVDGDQETSGRSSSSSPLAEVNNSSSSGPPFGPDWCEKCVRKRLKQISQSVAYSALRDAKIAALASELTRYPLGKKKHLSANKNHRLTLDVASSSSSSSLGPGETRLRKYFFSELSAYKLWLVLGSSPLRYWIPLCARFAPWLQIYVSLTHTHASHRTRHSRTFGFVVLDFELPSSQGCNVRRSRFTPHCLSTMDGFDIPAVVSAVYALSDNDVEWDLVLVCEHFTEIVRAIMINFSESRSDFWPTVPERIKLFMGETWCMTTASDYFTYADSANVDQMMEMVNAQMDTVEGEEDIAYDNATNMKVEPVDVPILPRGTGLDHLLHAPKLNMAASRSSSSNSELVLLSQELQKGLSSIKGREFTIHPVAHVTLRRLHSYLLKVVRGGWGYLPARCTDDNLLPDPPHHVRATKYVRIRSPLDDKFTIVAISGEMTISPIDKVVLFNVIPSAGQLAFVDTTIHSQSDLFMNIGRASYPHIFKCEQCDAAYANDKLAGVVLSSRYASTKYYVGLMLTFCTDFNIEYAAIQMQVAAGKPLRSLYKYKEDRIANAVDASGSSIYIVSALWKSQYSSRLGDLRKLSAELNNAVISPDHPSASMQDIPVDNLPLEEVDLNVDIVDIPPPRYPEHYLDLLFTFQDALASLGKGLASFEVDHPDINLNGITDMYTNMDTKTQQHVIAHLYED</sequence>
<gene>
    <name evidence="2" type="ORF">CALCODRAFT_509946</name>
</gene>
<feature type="region of interest" description="Disordered" evidence="1">
    <location>
        <begin position="156"/>
        <end position="215"/>
    </location>
</feature>
<evidence type="ECO:0000256" key="1">
    <source>
        <dbReference type="SAM" id="MobiDB-lite"/>
    </source>
</evidence>
<organism evidence="2 3">
    <name type="scientific">Calocera cornea HHB12733</name>
    <dbReference type="NCBI Taxonomy" id="1353952"/>
    <lineage>
        <taxon>Eukaryota</taxon>
        <taxon>Fungi</taxon>
        <taxon>Dikarya</taxon>
        <taxon>Basidiomycota</taxon>
        <taxon>Agaricomycotina</taxon>
        <taxon>Dacrymycetes</taxon>
        <taxon>Dacrymycetales</taxon>
        <taxon>Dacrymycetaceae</taxon>
        <taxon>Calocera</taxon>
    </lineage>
</organism>
<proteinExistence type="predicted"/>
<accession>A0A165EWU6</accession>
<reference evidence="2 3" key="1">
    <citation type="journal article" date="2016" name="Mol. Biol. Evol.">
        <title>Comparative Genomics of Early-Diverging Mushroom-Forming Fungi Provides Insights into the Origins of Lignocellulose Decay Capabilities.</title>
        <authorList>
            <person name="Nagy L.G."/>
            <person name="Riley R."/>
            <person name="Tritt A."/>
            <person name="Adam C."/>
            <person name="Daum C."/>
            <person name="Floudas D."/>
            <person name="Sun H."/>
            <person name="Yadav J.S."/>
            <person name="Pangilinan J."/>
            <person name="Larsson K.H."/>
            <person name="Matsuura K."/>
            <person name="Barry K."/>
            <person name="Labutti K."/>
            <person name="Kuo R."/>
            <person name="Ohm R.A."/>
            <person name="Bhattacharya S.S."/>
            <person name="Shirouzu T."/>
            <person name="Yoshinaga Y."/>
            <person name="Martin F.M."/>
            <person name="Grigoriev I.V."/>
            <person name="Hibbett D.S."/>
        </authorList>
    </citation>
    <scope>NUCLEOTIDE SEQUENCE [LARGE SCALE GENOMIC DNA]</scope>
    <source>
        <strain evidence="2 3">HHB12733</strain>
    </source>
</reference>
<name>A0A165EWU6_9BASI</name>
<evidence type="ECO:0000313" key="3">
    <source>
        <dbReference type="Proteomes" id="UP000076842"/>
    </source>
</evidence>
<evidence type="ECO:0000313" key="2">
    <source>
        <dbReference type="EMBL" id="KZT55687.1"/>
    </source>
</evidence>